<feature type="region of interest" description="Disordered" evidence="1">
    <location>
        <begin position="176"/>
        <end position="206"/>
    </location>
</feature>
<evidence type="ECO:0000313" key="2">
    <source>
        <dbReference type="EMBL" id="KAK9767981.1"/>
    </source>
</evidence>
<dbReference type="SUPFAM" id="SSF160631">
    <property type="entry name" value="SMI1/KNR4-like"/>
    <property type="match status" value="1"/>
</dbReference>
<protein>
    <recommendedName>
        <fullName evidence="4">Knr4/Smi1-like domain-containing protein</fullName>
    </recommendedName>
</protein>
<feature type="compositionally biased region" description="Acidic residues" evidence="1">
    <location>
        <begin position="179"/>
        <end position="206"/>
    </location>
</feature>
<sequence length="206" mass="23797">MPALTLCGVREEARELGQRLFEEDIYFQLPLTEPKIIEFEREHFIRLPEDYRIVLSQVGNGTCPSGGILPLGYVPYEYPVPYNDLLRNLCEPFPLTEDFIFEAEGNLEEDFLDSLNHGHLVLASDDYLSHWILIVEGPSRGEVWRRKSDIGFTRCAAKMEFLGWLEERLIALKSRIEETSDDDSDMGMDTDEESDGEWEEDVKDEV</sequence>
<dbReference type="Gene3D" id="3.40.1580.10">
    <property type="entry name" value="SMI1/KNR4-like"/>
    <property type="match status" value="1"/>
</dbReference>
<evidence type="ECO:0008006" key="4">
    <source>
        <dbReference type="Google" id="ProtNLM"/>
    </source>
</evidence>
<name>A0ABR2X2U3_9FUNG</name>
<gene>
    <name evidence="2" type="ORF">K7432_001751</name>
</gene>
<organism evidence="2 3">
    <name type="scientific">Basidiobolus ranarum</name>
    <dbReference type="NCBI Taxonomy" id="34480"/>
    <lineage>
        <taxon>Eukaryota</taxon>
        <taxon>Fungi</taxon>
        <taxon>Fungi incertae sedis</taxon>
        <taxon>Zoopagomycota</taxon>
        <taxon>Entomophthoromycotina</taxon>
        <taxon>Basidiobolomycetes</taxon>
        <taxon>Basidiobolales</taxon>
        <taxon>Basidiobolaceae</taxon>
        <taxon>Basidiobolus</taxon>
    </lineage>
</organism>
<evidence type="ECO:0000256" key="1">
    <source>
        <dbReference type="SAM" id="MobiDB-lite"/>
    </source>
</evidence>
<dbReference type="EMBL" id="JASJQH010000042">
    <property type="protein sequence ID" value="KAK9767981.1"/>
    <property type="molecule type" value="Genomic_DNA"/>
</dbReference>
<comment type="caution">
    <text evidence="2">The sequence shown here is derived from an EMBL/GenBank/DDBJ whole genome shotgun (WGS) entry which is preliminary data.</text>
</comment>
<keyword evidence="3" id="KW-1185">Reference proteome</keyword>
<accession>A0ABR2X2U3</accession>
<reference evidence="2 3" key="1">
    <citation type="submission" date="2023-04" db="EMBL/GenBank/DDBJ databases">
        <title>Genome of Basidiobolus ranarum AG-B5.</title>
        <authorList>
            <person name="Stajich J.E."/>
            <person name="Carter-House D."/>
            <person name="Gryganskyi A."/>
        </authorList>
    </citation>
    <scope>NUCLEOTIDE SEQUENCE [LARGE SCALE GENOMIC DNA]</scope>
    <source>
        <strain evidence="2 3">AG-B5</strain>
    </source>
</reference>
<dbReference type="InterPro" id="IPR037883">
    <property type="entry name" value="Knr4/Smi1-like_sf"/>
</dbReference>
<evidence type="ECO:0000313" key="3">
    <source>
        <dbReference type="Proteomes" id="UP001479436"/>
    </source>
</evidence>
<dbReference type="Proteomes" id="UP001479436">
    <property type="component" value="Unassembled WGS sequence"/>
</dbReference>
<proteinExistence type="predicted"/>